<sequence length="60" mass="6867">MVSPWGMPIGCRAARNERKHLAGYAMSKALRIFLRYKGLIVVRQKIYPLYKGLLAKYVGL</sequence>
<name>A0A7Y0HX20_9BIFI</name>
<accession>A0A7Y0HX20</accession>
<dbReference type="EMBL" id="JAAIIG010000009">
    <property type="protein sequence ID" value="NMM98896.1"/>
    <property type="molecule type" value="Genomic_DNA"/>
</dbReference>
<organism evidence="1 2">
    <name type="scientific">Bifidobacterium olomucense</name>
    <dbReference type="NCBI Taxonomy" id="2675324"/>
    <lineage>
        <taxon>Bacteria</taxon>
        <taxon>Bacillati</taxon>
        <taxon>Actinomycetota</taxon>
        <taxon>Actinomycetes</taxon>
        <taxon>Bifidobacteriales</taxon>
        <taxon>Bifidobacteriaceae</taxon>
        <taxon>Bifidobacterium</taxon>
    </lineage>
</organism>
<dbReference type="AlphaFoldDB" id="A0A7Y0HX20"/>
<evidence type="ECO:0000313" key="2">
    <source>
        <dbReference type="Proteomes" id="UP000543419"/>
    </source>
</evidence>
<protein>
    <submittedName>
        <fullName evidence="1">Uncharacterized protein</fullName>
    </submittedName>
</protein>
<proteinExistence type="predicted"/>
<comment type="caution">
    <text evidence="1">The sequence shown here is derived from an EMBL/GenBank/DDBJ whole genome shotgun (WGS) entry which is preliminary data.</text>
</comment>
<dbReference type="Proteomes" id="UP000543419">
    <property type="component" value="Unassembled WGS sequence"/>
</dbReference>
<gene>
    <name evidence="1" type="ORF">G1C97_1854</name>
</gene>
<evidence type="ECO:0000313" key="1">
    <source>
        <dbReference type="EMBL" id="NMM98896.1"/>
    </source>
</evidence>
<keyword evidence="2" id="KW-1185">Reference proteome</keyword>
<reference evidence="1 2" key="1">
    <citation type="submission" date="2020-02" db="EMBL/GenBank/DDBJ databases">
        <title>Characterization of phylogenetic diversity of novel bifidobacterial species isolated in Czech ZOOs.</title>
        <authorList>
            <person name="Lugli G.A."/>
            <person name="Vera N.B."/>
            <person name="Ventura M."/>
        </authorList>
    </citation>
    <scope>NUCLEOTIDE SEQUENCE [LARGE SCALE GENOMIC DNA]</scope>
    <source>
        <strain evidence="1 2">DSM 109959</strain>
    </source>
</reference>